<comment type="caution">
    <text evidence="1">The sequence shown here is derived from an EMBL/GenBank/DDBJ whole genome shotgun (WGS) entry which is preliminary data.</text>
</comment>
<dbReference type="Proteomes" id="UP001519460">
    <property type="component" value="Unassembled WGS sequence"/>
</dbReference>
<reference evidence="1 2" key="1">
    <citation type="journal article" date="2023" name="Sci. Data">
        <title>Genome assembly of the Korean intertidal mud-creeper Batillaria attramentaria.</title>
        <authorList>
            <person name="Patra A.K."/>
            <person name="Ho P.T."/>
            <person name="Jun S."/>
            <person name="Lee S.J."/>
            <person name="Kim Y."/>
            <person name="Won Y.J."/>
        </authorList>
    </citation>
    <scope>NUCLEOTIDE SEQUENCE [LARGE SCALE GENOMIC DNA]</scope>
    <source>
        <strain evidence="1">Wonlab-2016</strain>
    </source>
</reference>
<organism evidence="1 2">
    <name type="scientific">Batillaria attramentaria</name>
    <dbReference type="NCBI Taxonomy" id="370345"/>
    <lineage>
        <taxon>Eukaryota</taxon>
        <taxon>Metazoa</taxon>
        <taxon>Spiralia</taxon>
        <taxon>Lophotrochozoa</taxon>
        <taxon>Mollusca</taxon>
        <taxon>Gastropoda</taxon>
        <taxon>Caenogastropoda</taxon>
        <taxon>Sorbeoconcha</taxon>
        <taxon>Cerithioidea</taxon>
        <taxon>Batillariidae</taxon>
        <taxon>Batillaria</taxon>
    </lineage>
</organism>
<name>A0ABD0KLZ1_9CAEN</name>
<evidence type="ECO:0000313" key="2">
    <source>
        <dbReference type="Proteomes" id="UP001519460"/>
    </source>
</evidence>
<keyword evidence="2" id="KW-1185">Reference proteome</keyword>
<evidence type="ECO:0000313" key="1">
    <source>
        <dbReference type="EMBL" id="KAK7488134.1"/>
    </source>
</evidence>
<dbReference type="AlphaFoldDB" id="A0ABD0KLZ1"/>
<accession>A0ABD0KLZ1</accession>
<sequence>MAQSLLGGWTLPERGGGSGIVLPTILTEQGQILHATGGQEPEGKAELVHKTLLQGDAEHCDYLPAGKQKDELSSPLTPIFSWRGRLPQFMTPGQRADILPARAQWRMRRDVKGRELCEQNGNRRCCRQENLM</sequence>
<proteinExistence type="predicted"/>
<protein>
    <submittedName>
        <fullName evidence="1">Uncharacterized protein</fullName>
    </submittedName>
</protein>
<gene>
    <name evidence="1" type="ORF">BaRGS_00020576</name>
</gene>
<dbReference type="EMBL" id="JACVVK020000154">
    <property type="protein sequence ID" value="KAK7488134.1"/>
    <property type="molecule type" value="Genomic_DNA"/>
</dbReference>